<reference evidence="2 3" key="1">
    <citation type="submission" date="2021-02" db="EMBL/GenBank/DDBJ databases">
        <title>Streptomyces spirodelae sp. nov., isolated from duckweed.</title>
        <authorList>
            <person name="Saimee Y."/>
            <person name="Duangmal K."/>
        </authorList>
    </citation>
    <scope>NUCLEOTIDE SEQUENCE [LARGE SCALE GENOMIC DNA]</scope>
    <source>
        <strain evidence="2 3">DSM 42105</strain>
    </source>
</reference>
<dbReference type="RefSeq" id="WP_209214792.1">
    <property type="nucleotide sequence ID" value="NZ_JAFFZM010000036.1"/>
</dbReference>
<protein>
    <recommendedName>
        <fullName evidence="4">Secreted protein</fullName>
    </recommendedName>
</protein>
<keyword evidence="1" id="KW-0472">Membrane</keyword>
<sequence>MMMDVRRELTKPVTWLAVVVAVLLAAVAVLSVVLLSRENGNPPRSFESTEADCSAVTGTSNTAELRRIVPEASFYSVKSETLVDKKSAKLLCEVRADDEVAVRLLVKETAGDREDWAKYITRTGIDWSSDRHSVDLYGGGFSDGHAAALFLPCPGRAEAMGANEGMSVTVFTPPDGNHEKDVLRLAKRTAKHASGQLGCEK</sequence>
<keyword evidence="1" id="KW-1133">Transmembrane helix</keyword>
<keyword evidence="3" id="KW-1185">Reference proteome</keyword>
<dbReference type="EMBL" id="JAFFZM010000036">
    <property type="protein sequence ID" value="MBO8203230.1"/>
    <property type="molecule type" value="Genomic_DNA"/>
</dbReference>
<organism evidence="2 3">
    <name type="scientific">Streptomyces smyrnaeus</name>
    <dbReference type="NCBI Taxonomy" id="1387713"/>
    <lineage>
        <taxon>Bacteria</taxon>
        <taxon>Bacillati</taxon>
        <taxon>Actinomycetota</taxon>
        <taxon>Actinomycetes</taxon>
        <taxon>Kitasatosporales</taxon>
        <taxon>Streptomycetaceae</taxon>
        <taxon>Streptomyces</taxon>
    </lineage>
</organism>
<dbReference type="Proteomes" id="UP000721954">
    <property type="component" value="Unassembled WGS sequence"/>
</dbReference>
<evidence type="ECO:0000313" key="3">
    <source>
        <dbReference type="Proteomes" id="UP000721954"/>
    </source>
</evidence>
<keyword evidence="1" id="KW-0812">Transmembrane</keyword>
<dbReference type="GeneID" id="96263607"/>
<evidence type="ECO:0008006" key="4">
    <source>
        <dbReference type="Google" id="ProtNLM"/>
    </source>
</evidence>
<feature type="transmembrane region" description="Helical" evidence="1">
    <location>
        <begin position="12"/>
        <end position="35"/>
    </location>
</feature>
<proteinExistence type="predicted"/>
<gene>
    <name evidence="2" type="ORF">JW613_33860</name>
</gene>
<evidence type="ECO:0000256" key="1">
    <source>
        <dbReference type="SAM" id="Phobius"/>
    </source>
</evidence>
<name>A0ABS3Y6J9_9ACTN</name>
<accession>A0ABS3Y6J9</accession>
<comment type="caution">
    <text evidence="2">The sequence shown here is derived from an EMBL/GenBank/DDBJ whole genome shotgun (WGS) entry which is preliminary data.</text>
</comment>
<evidence type="ECO:0000313" key="2">
    <source>
        <dbReference type="EMBL" id="MBO8203230.1"/>
    </source>
</evidence>